<dbReference type="GeneID" id="104588145"/>
<dbReference type="EC" id="1.2.1.84" evidence="4"/>
<feature type="domain" description="Fatty acyl-CoA reductase C-terminal" evidence="5">
    <location>
        <begin position="392"/>
        <end position="490"/>
    </location>
</feature>
<dbReference type="AlphaFoldDB" id="A0A1U7Z9A1"/>
<protein>
    <recommendedName>
        <fullName evidence="4">Fatty acyl-CoA reductase</fullName>
        <ecNumber evidence="4">1.2.1.84</ecNumber>
    </recommendedName>
</protein>
<keyword evidence="2 4" id="KW-0444">Lipid biosynthesis</keyword>
<dbReference type="InterPro" id="IPR033640">
    <property type="entry name" value="FAR_C"/>
</dbReference>
<dbReference type="STRING" id="4432.A0A1U7Z9A1"/>
<evidence type="ECO:0000313" key="7">
    <source>
        <dbReference type="Proteomes" id="UP000189703"/>
    </source>
</evidence>
<organism evidence="7 8">
    <name type="scientific">Nelumbo nucifera</name>
    <name type="common">Sacred lotus</name>
    <dbReference type="NCBI Taxonomy" id="4432"/>
    <lineage>
        <taxon>Eukaryota</taxon>
        <taxon>Viridiplantae</taxon>
        <taxon>Streptophyta</taxon>
        <taxon>Embryophyta</taxon>
        <taxon>Tracheophyta</taxon>
        <taxon>Spermatophyta</taxon>
        <taxon>Magnoliopsida</taxon>
        <taxon>Proteales</taxon>
        <taxon>Nelumbonaceae</taxon>
        <taxon>Nelumbo</taxon>
    </lineage>
</organism>
<dbReference type="PANTHER" id="PTHR11011:SF99">
    <property type="entry name" value="FATTY ACYL-COA REDUCTASE 3"/>
    <property type="match status" value="1"/>
</dbReference>
<name>A0A1U7Z9A1_NELNU</name>
<dbReference type="OrthoDB" id="429813at2759"/>
<dbReference type="OMA" id="LPGYCID"/>
<accession>A0A1U7Z9A1</accession>
<comment type="function">
    <text evidence="4">Catalyzes the reduction of fatty acyl-CoA to fatty alcohols.</text>
</comment>
<keyword evidence="7" id="KW-1185">Reference proteome</keyword>
<feature type="domain" description="Thioester reductase (TE)" evidence="6">
    <location>
        <begin position="17"/>
        <end position="318"/>
    </location>
</feature>
<evidence type="ECO:0000256" key="1">
    <source>
        <dbReference type="ARBA" id="ARBA00005928"/>
    </source>
</evidence>
<dbReference type="eggNOG" id="KOG1221">
    <property type="taxonomic scope" value="Eukaryota"/>
</dbReference>
<gene>
    <name evidence="8" type="primary">LOC104588145</name>
</gene>
<dbReference type="Pfam" id="PF03015">
    <property type="entry name" value="Sterile"/>
    <property type="match status" value="1"/>
</dbReference>
<dbReference type="GO" id="GO:0080019">
    <property type="term" value="F:alcohol-forming very long-chain fatty acyl-CoA reductase activity"/>
    <property type="evidence" value="ECO:0000318"/>
    <property type="project" value="GO_Central"/>
</dbReference>
<dbReference type="RefSeq" id="XP_010244271.1">
    <property type="nucleotide sequence ID" value="XM_010245969.2"/>
</dbReference>
<dbReference type="Pfam" id="PF07993">
    <property type="entry name" value="NAD_binding_4"/>
    <property type="match status" value="1"/>
</dbReference>
<dbReference type="Proteomes" id="UP000189703">
    <property type="component" value="Unplaced"/>
</dbReference>
<dbReference type="SUPFAM" id="SSF51735">
    <property type="entry name" value="NAD(P)-binding Rossmann-fold domains"/>
    <property type="match status" value="1"/>
</dbReference>
<keyword evidence="4" id="KW-0521">NADP</keyword>
<dbReference type="KEGG" id="nnu:104588145"/>
<dbReference type="GO" id="GO:0102965">
    <property type="term" value="F:alcohol-forming long-chain fatty acyl-CoA reductase activity"/>
    <property type="evidence" value="ECO:0007669"/>
    <property type="project" value="UniProtKB-EC"/>
</dbReference>
<dbReference type="InterPro" id="IPR036291">
    <property type="entry name" value="NAD(P)-bd_dom_sf"/>
</dbReference>
<evidence type="ECO:0000256" key="3">
    <source>
        <dbReference type="ARBA" id="ARBA00023098"/>
    </source>
</evidence>
<evidence type="ECO:0000256" key="2">
    <source>
        <dbReference type="ARBA" id="ARBA00022516"/>
    </source>
</evidence>
<sequence length="492" mass="56084">MESGGIVESIGNKTILVTGATGFVAKLFVEKVLRVQPNVKKLYLLLRAPDTKSATQRLHNEVIEKEVFRVLRQKHGAGFDSFISEKVTPVPGDISCENLGVEDCDLRDEMWREIDIVVNMAATVNFDERYDDALYTNTLGVKHVLNFAKKCAKLQMFVHVSTAYVAGQQEGVIMEKPYRMGETLNGTPGLDIEQELKVAEERSKEVQDLGFTKKQERIAMKELGLTRARLYGWPNTYTFTKAMGEMLIGNLRENMPVVIIRPTMITSTYYEPFPGWIEGLRTIDSLALGYGKGKLTFFLGNPKMIIDLIPGDMVVNSIIVAMVAHLNQPCEHIYHVGSSVSQPLQVTFVQEIGYHYFAMNPCMDKDENPIKVGKVAIFSNMDDFRRYMLIRYLIPLKGLQLLNVVCCQYFEGAYGDLKRKISFVLRLLELYEPYLFFKGVFDDLNTEMLRKATLKNEVEASMFCFDPKHINWANYFMNTHLPGLVKYVFRSQ</sequence>
<dbReference type="Gene3D" id="3.40.50.720">
    <property type="entry name" value="NAD(P)-binding Rossmann-like Domain"/>
    <property type="match status" value="1"/>
</dbReference>
<dbReference type="InParanoid" id="A0A1U7Z9A1"/>
<keyword evidence="4" id="KW-0560">Oxidoreductase</keyword>
<dbReference type="GO" id="GO:0035336">
    <property type="term" value="P:long-chain fatty-acyl-CoA metabolic process"/>
    <property type="evidence" value="ECO:0000318"/>
    <property type="project" value="GO_Central"/>
</dbReference>
<comment type="similarity">
    <text evidence="1 4">Belongs to the fatty acyl-CoA reductase family.</text>
</comment>
<dbReference type="GO" id="GO:0010345">
    <property type="term" value="P:suberin biosynthetic process"/>
    <property type="evidence" value="ECO:0000318"/>
    <property type="project" value="GO_Central"/>
</dbReference>
<comment type="catalytic activity">
    <reaction evidence="4">
        <text>a long-chain fatty acyl-CoA + 2 NADPH + 2 H(+) = a long-chain primary fatty alcohol + 2 NADP(+) + CoA</text>
        <dbReference type="Rhea" id="RHEA:52716"/>
        <dbReference type="ChEBI" id="CHEBI:15378"/>
        <dbReference type="ChEBI" id="CHEBI:57287"/>
        <dbReference type="ChEBI" id="CHEBI:57783"/>
        <dbReference type="ChEBI" id="CHEBI:58349"/>
        <dbReference type="ChEBI" id="CHEBI:77396"/>
        <dbReference type="ChEBI" id="CHEBI:83139"/>
        <dbReference type="EC" id="1.2.1.84"/>
    </reaction>
</comment>
<dbReference type="FunCoup" id="A0A1U7Z9A1">
    <property type="interactions" value="423"/>
</dbReference>
<evidence type="ECO:0000313" key="8">
    <source>
        <dbReference type="RefSeq" id="XP_010244271.1"/>
    </source>
</evidence>
<reference evidence="8" key="1">
    <citation type="submission" date="2025-08" db="UniProtKB">
        <authorList>
            <consortium name="RefSeq"/>
        </authorList>
    </citation>
    <scope>IDENTIFICATION</scope>
</reference>
<proteinExistence type="inferred from homology"/>
<dbReference type="InterPro" id="IPR013120">
    <property type="entry name" value="FAR_NAD-bd"/>
</dbReference>
<dbReference type="CDD" id="cd05236">
    <property type="entry name" value="FAR-N_SDR_e"/>
    <property type="match status" value="1"/>
</dbReference>
<keyword evidence="3 4" id="KW-0443">Lipid metabolism</keyword>
<dbReference type="InterPro" id="IPR026055">
    <property type="entry name" value="FAR"/>
</dbReference>
<dbReference type="CDD" id="cd09071">
    <property type="entry name" value="FAR_C"/>
    <property type="match status" value="1"/>
</dbReference>
<dbReference type="PANTHER" id="PTHR11011">
    <property type="entry name" value="MALE STERILITY PROTEIN 2-RELATED"/>
    <property type="match status" value="1"/>
</dbReference>
<evidence type="ECO:0000259" key="6">
    <source>
        <dbReference type="Pfam" id="PF07993"/>
    </source>
</evidence>
<evidence type="ECO:0000256" key="4">
    <source>
        <dbReference type="RuleBase" id="RU363097"/>
    </source>
</evidence>
<evidence type="ECO:0000259" key="5">
    <source>
        <dbReference type="Pfam" id="PF03015"/>
    </source>
</evidence>